<evidence type="ECO:0000313" key="2">
    <source>
        <dbReference type="EMBL" id="THH04319.1"/>
    </source>
</evidence>
<comment type="caution">
    <text evidence="2">The sequence shown here is derived from an EMBL/GenBank/DDBJ whole genome shotgun (WGS) entry which is preliminary data.</text>
</comment>
<dbReference type="PANTHER" id="PTHR33266">
    <property type="entry name" value="CHROMOSOME 15, WHOLE GENOME SHOTGUN SEQUENCE"/>
    <property type="match status" value="1"/>
</dbReference>
<evidence type="ECO:0000256" key="1">
    <source>
        <dbReference type="SAM" id="MobiDB-lite"/>
    </source>
</evidence>
<dbReference type="EMBL" id="SGPL01001179">
    <property type="protein sequence ID" value="THH04319.1"/>
    <property type="molecule type" value="Genomic_DNA"/>
</dbReference>
<name>A0A4S4KZE6_9AGAM</name>
<keyword evidence="3" id="KW-1185">Reference proteome</keyword>
<sequence length="579" mass="65122">MALKRPHDSSSSLPSDRLARRAKLIEDPKPDTNTAPACPVLSTTEILGAAAPTVPLPPSDPSGVAHEATLGSTSPPRPSAPILSTSQSSQEEKAASSSRMEVINTALKTLGTTEADFIQSHEEMHQEVLTAIAEEASFYENRPIPYPFVIAFHTILTCKELQFQGMLAIFNENRDHLIPLRAVSDVGKVTQLAWKREFVGDAADALWKHIVHVWDHMGRLWRDYTKFLAIVQSSSMGKSRLVDELSKTHLVIPMNLRDPKQPGFPACDRSLYHYWTQVKFLSQAHAFLRALFMQAKKVVERLYQEGADQSSLPRRFREFMTEGKKAYWVQLEDAAQRLTDGIYAEDKFKPAHFITPVFVLTFDEAQTLIEHEETRRWSSMAELRNTFHRFSSNGIPGFFVFLSTASKVDWFTRPILPHVLGRIVLHSPPPFTDLSFDQFAFENPLQEGGTLLDTASDEHMVTLGRPLFSTRYYPQSKDTEGKDEYDHSTQLMRSNIVEFAAQKLIGVEPGRVQDFTEDQKLACVSHRFPIDFMSGTFAGMGQQKRQVESHSRVALQLEGESRTMESVGPSEPLLAEAAS</sequence>
<proteinExistence type="predicted"/>
<feature type="compositionally biased region" description="Polar residues" evidence="1">
    <location>
        <begin position="31"/>
        <end position="45"/>
    </location>
</feature>
<feature type="region of interest" description="Disordered" evidence="1">
    <location>
        <begin position="1"/>
        <end position="99"/>
    </location>
</feature>
<protein>
    <submittedName>
        <fullName evidence="2">Uncharacterized protein</fullName>
    </submittedName>
</protein>
<dbReference type="OrthoDB" id="107110at2759"/>
<reference evidence="2 3" key="1">
    <citation type="submission" date="2019-02" db="EMBL/GenBank/DDBJ databases">
        <title>Genome sequencing of the rare red list fungi Bondarzewia mesenterica.</title>
        <authorList>
            <person name="Buettner E."/>
            <person name="Kellner H."/>
        </authorList>
    </citation>
    <scope>NUCLEOTIDE SEQUENCE [LARGE SCALE GENOMIC DNA]</scope>
    <source>
        <strain evidence="2 3">DSM 108281</strain>
    </source>
</reference>
<dbReference type="AlphaFoldDB" id="A0A4S4KZE6"/>
<organism evidence="2 3">
    <name type="scientific">Bondarzewia mesenterica</name>
    <dbReference type="NCBI Taxonomy" id="1095465"/>
    <lineage>
        <taxon>Eukaryota</taxon>
        <taxon>Fungi</taxon>
        <taxon>Dikarya</taxon>
        <taxon>Basidiomycota</taxon>
        <taxon>Agaricomycotina</taxon>
        <taxon>Agaricomycetes</taxon>
        <taxon>Russulales</taxon>
        <taxon>Bondarzewiaceae</taxon>
        <taxon>Bondarzewia</taxon>
    </lineage>
</organism>
<feature type="non-terminal residue" evidence="2">
    <location>
        <position position="579"/>
    </location>
</feature>
<dbReference type="PANTHER" id="PTHR33266:SF1">
    <property type="entry name" value="F-BOX DOMAIN-CONTAINING PROTEIN"/>
    <property type="match status" value="1"/>
</dbReference>
<gene>
    <name evidence="2" type="ORF">EW146_g10208</name>
</gene>
<accession>A0A4S4KZE6</accession>
<feature type="region of interest" description="Disordered" evidence="1">
    <location>
        <begin position="559"/>
        <end position="579"/>
    </location>
</feature>
<evidence type="ECO:0000313" key="3">
    <source>
        <dbReference type="Proteomes" id="UP000310158"/>
    </source>
</evidence>
<feature type="compositionally biased region" description="Basic and acidic residues" evidence="1">
    <location>
        <begin position="17"/>
        <end position="30"/>
    </location>
</feature>
<dbReference type="Proteomes" id="UP000310158">
    <property type="component" value="Unassembled WGS sequence"/>
</dbReference>